<comment type="caution">
    <text evidence="1">The sequence shown here is derived from an EMBL/GenBank/DDBJ whole genome shotgun (WGS) entry which is preliminary data.</text>
</comment>
<name>A0A1C3ES07_9PLAN</name>
<gene>
    <name evidence="1" type="ORF">A6X21_02545</name>
</gene>
<dbReference type="RefSeq" id="WP_068845846.1">
    <property type="nucleotide sequence ID" value="NZ_LYDR01000030.1"/>
</dbReference>
<keyword evidence="2" id="KW-1185">Reference proteome</keyword>
<dbReference type="Proteomes" id="UP000094828">
    <property type="component" value="Unassembled WGS sequence"/>
</dbReference>
<organism evidence="1 2">
    <name type="scientific">Planctopirus hydrillae</name>
    <dbReference type="NCBI Taxonomy" id="1841610"/>
    <lineage>
        <taxon>Bacteria</taxon>
        <taxon>Pseudomonadati</taxon>
        <taxon>Planctomycetota</taxon>
        <taxon>Planctomycetia</taxon>
        <taxon>Planctomycetales</taxon>
        <taxon>Planctomycetaceae</taxon>
        <taxon>Planctopirus</taxon>
    </lineage>
</organism>
<proteinExistence type="predicted"/>
<sequence length="74" mass="8848">MYQPTGGIWVTLRKCQWFWDVDARRSNSGEAWNYTSRQWPTSQNTLISDSTQLPTWDSRVQDRYAEYVGRQNQE</sequence>
<dbReference type="EMBL" id="LYDR01000030">
    <property type="protein sequence ID" value="ODA36023.1"/>
    <property type="molecule type" value="Genomic_DNA"/>
</dbReference>
<evidence type="ECO:0000313" key="2">
    <source>
        <dbReference type="Proteomes" id="UP000094828"/>
    </source>
</evidence>
<protein>
    <submittedName>
        <fullName evidence="1">Uncharacterized protein</fullName>
    </submittedName>
</protein>
<evidence type="ECO:0000313" key="1">
    <source>
        <dbReference type="EMBL" id="ODA36023.1"/>
    </source>
</evidence>
<reference evidence="1 2" key="1">
    <citation type="submission" date="2016-05" db="EMBL/GenBank/DDBJ databases">
        <title>Genomic and physiological characterization of Planctopirus sp. isolated from fresh water lake.</title>
        <authorList>
            <person name="Subhash Y."/>
            <person name="Ramana C."/>
        </authorList>
    </citation>
    <scope>NUCLEOTIDE SEQUENCE [LARGE SCALE GENOMIC DNA]</scope>
    <source>
        <strain evidence="1 2">JC280</strain>
    </source>
</reference>
<dbReference type="STRING" id="1841610.A6X21_02545"/>
<dbReference type="AlphaFoldDB" id="A0A1C3ES07"/>
<dbReference type="OrthoDB" id="10020438at2"/>
<accession>A0A1C3ES07</accession>